<feature type="compositionally biased region" description="Low complexity" evidence="1">
    <location>
        <begin position="29"/>
        <end position="43"/>
    </location>
</feature>
<dbReference type="AlphaFoldDB" id="A0A6G1BN66"/>
<keyword evidence="3" id="KW-1185">Reference proteome</keyword>
<evidence type="ECO:0000313" key="2">
    <source>
        <dbReference type="EMBL" id="KAF0889187.1"/>
    </source>
</evidence>
<gene>
    <name evidence="2" type="ORF">E2562_022449</name>
</gene>
<dbReference type="EMBL" id="SPHZ02000012">
    <property type="protein sequence ID" value="KAF0889187.1"/>
    <property type="molecule type" value="Genomic_DNA"/>
</dbReference>
<comment type="caution">
    <text evidence="2">The sequence shown here is derived from an EMBL/GenBank/DDBJ whole genome shotgun (WGS) entry which is preliminary data.</text>
</comment>
<protein>
    <recommendedName>
        <fullName evidence="4">DUF834 domain-containing protein</fullName>
    </recommendedName>
</protein>
<evidence type="ECO:0000313" key="3">
    <source>
        <dbReference type="Proteomes" id="UP000479710"/>
    </source>
</evidence>
<sequence length="140" mass="14857">MTMTMATSGGSTTTKRGERGGGSGDAHQWRATTPRVTTTTVAWGRARGKRTGEDDHDGDGSAVELGEEHSASGTYDNSDDQQKEGQVGRCGAHRRQATTSSGTSASGFSHRAMTEAGNGARTTWLRASRENERRELGRAI</sequence>
<feature type="region of interest" description="Disordered" evidence="1">
    <location>
        <begin position="1"/>
        <end position="140"/>
    </location>
</feature>
<name>A0A6G1BN66_9ORYZ</name>
<feature type="compositionally biased region" description="Basic and acidic residues" evidence="1">
    <location>
        <begin position="127"/>
        <end position="140"/>
    </location>
</feature>
<proteinExistence type="predicted"/>
<reference evidence="2 3" key="1">
    <citation type="submission" date="2019-11" db="EMBL/GenBank/DDBJ databases">
        <title>Whole genome sequence of Oryza granulata.</title>
        <authorList>
            <person name="Li W."/>
        </authorList>
    </citation>
    <scope>NUCLEOTIDE SEQUENCE [LARGE SCALE GENOMIC DNA]</scope>
    <source>
        <strain evidence="3">cv. Menghai</strain>
        <tissue evidence="2">Leaf</tissue>
    </source>
</reference>
<organism evidence="2 3">
    <name type="scientific">Oryza meyeriana var. granulata</name>
    <dbReference type="NCBI Taxonomy" id="110450"/>
    <lineage>
        <taxon>Eukaryota</taxon>
        <taxon>Viridiplantae</taxon>
        <taxon>Streptophyta</taxon>
        <taxon>Embryophyta</taxon>
        <taxon>Tracheophyta</taxon>
        <taxon>Spermatophyta</taxon>
        <taxon>Magnoliopsida</taxon>
        <taxon>Liliopsida</taxon>
        <taxon>Poales</taxon>
        <taxon>Poaceae</taxon>
        <taxon>BOP clade</taxon>
        <taxon>Oryzoideae</taxon>
        <taxon>Oryzeae</taxon>
        <taxon>Oryzinae</taxon>
        <taxon>Oryza</taxon>
        <taxon>Oryza meyeriana</taxon>
    </lineage>
</organism>
<feature type="compositionally biased region" description="Low complexity" evidence="1">
    <location>
        <begin position="1"/>
        <end position="14"/>
    </location>
</feature>
<evidence type="ECO:0000256" key="1">
    <source>
        <dbReference type="SAM" id="MobiDB-lite"/>
    </source>
</evidence>
<evidence type="ECO:0008006" key="4">
    <source>
        <dbReference type="Google" id="ProtNLM"/>
    </source>
</evidence>
<feature type="compositionally biased region" description="Low complexity" evidence="1">
    <location>
        <begin position="97"/>
        <end position="107"/>
    </location>
</feature>
<accession>A0A6G1BN66</accession>
<dbReference type="Proteomes" id="UP000479710">
    <property type="component" value="Unassembled WGS sequence"/>
</dbReference>